<organism evidence="2 3">
    <name type="scientific">Araneus ventricosus</name>
    <name type="common">Orbweaver spider</name>
    <name type="synonym">Epeira ventricosa</name>
    <dbReference type="NCBI Taxonomy" id="182803"/>
    <lineage>
        <taxon>Eukaryota</taxon>
        <taxon>Metazoa</taxon>
        <taxon>Ecdysozoa</taxon>
        <taxon>Arthropoda</taxon>
        <taxon>Chelicerata</taxon>
        <taxon>Arachnida</taxon>
        <taxon>Araneae</taxon>
        <taxon>Araneomorphae</taxon>
        <taxon>Entelegynae</taxon>
        <taxon>Araneoidea</taxon>
        <taxon>Araneidae</taxon>
        <taxon>Araneus</taxon>
    </lineage>
</organism>
<comment type="caution">
    <text evidence="2">The sequence shown here is derived from an EMBL/GenBank/DDBJ whole genome shotgun (WGS) entry which is preliminary data.</text>
</comment>
<sequence>MSYSGSSKGFSTAQICSNGLSCQVSQKGVLVATTHVDLKRKAITIRVLNLDNKPKTVDKGANFISTIDSYVGRFQYDSKQNKCKLSSTNQAISYTFASFKERGSLVKEMVDKGIIEESLGPLTSPIVLDMKKIGSTRFGFDYRKLNEITIKDSYPVPLIDDTLDALNGSMQCEDSMTAVPIGLANVAAWTVIKLNNGVGTQRVFSLHA</sequence>
<dbReference type="EMBL" id="BGPR01041964">
    <property type="protein sequence ID" value="GBO18331.1"/>
    <property type="molecule type" value="Genomic_DNA"/>
</dbReference>
<accession>A0A4Y2V1D3</accession>
<dbReference type="InterPro" id="IPR043502">
    <property type="entry name" value="DNA/RNA_pol_sf"/>
</dbReference>
<name>A0A4Y2V1D3_ARAVE</name>
<reference evidence="2 3" key="1">
    <citation type="journal article" date="2019" name="Sci. Rep.">
        <title>Orb-weaving spider Araneus ventricosus genome elucidates the spidroin gene catalogue.</title>
        <authorList>
            <person name="Kono N."/>
            <person name="Nakamura H."/>
            <person name="Ohtoshi R."/>
            <person name="Moran D.A.P."/>
            <person name="Shinohara A."/>
            <person name="Yoshida Y."/>
            <person name="Fujiwara M."/>
            <person name="Mori M."/>
            <person name="Tomita M."/>
            <person name="Arakawa K."/>
        </authorList>
    </citation>
    <scope>NUCLEOTIDE SEQUENCE [LARGE SCALE GENOMIC DNA]</scope>
</reference>
<dbReference type="OrthoDB" id="112267at2759"/>
<protein>
    <submittedName>
        <fullName evidence="2">Uncharacterized protein</fullName>
    </submittedName>
</protein>
<evidence type="ECO:0000313" key="3">
    <source>
        <dbReference type="Proteomes" id="UP000499080"/>
    </source>
</evidence>
<evidence type="ECO:0000313" key="1">
    <source>
        <dbReference type="EMBL" id="GBO18326.1"/>
    </source>
</evidence>
<dbReference type="Proteomes" id="UP000499080">
    <property type="component" value="Unassembled WGS sequence"/>
</dbReference>
<dbReference type="SUPFAM" id="SSF56672">
    <property type="entry name" value="DNA/RNA polymerases"/>
    <property type="match status" value="1"/>
</dbReference>
<dbReference type="Gene3D" id="3.10.10.10">
    <property type="entry name" value="HIV Type 1 Reverse Transcriptase, subunit A, domain 1"/>
    <property type="match status" value="1"/>
</dbReference>
<gene>
    <name evidence="1" type="ORF">AVEN_238209_1</name>
    <name evidence="2" type="ORF">AVEN_271724_1</name>
</gene>
<dbReference type="PANTHER" id="PTHR24559">
    <property type="entry name" value="TRANSPOSON TY3-I GAG-POL POLYPROTEIN"/>
    <property type="match status" value="1"/>
</dbReference>
<dbReference type="InterPro" id="IPR053134">
    <property type="entry name" value="RNA-dir_DNA_polymerase"/>
</dbReference>
<dbReference type="GO" id="GO:0071897">
    <property type="term" value="P:DNA biosynthetic process"/>
    <property type="evidence" value="ECO:0007669"/>
    <property type="project" value="UniProtKB-ARBA"/>
</dbReference>
<dbReference type="InterPro" id="IPR043128">
    <property type="entry name" value="Rev_trsase/Diguanyl_cyclase"/>
</dbReference>
<proteinExistence type="predicted"/>
<evidence type="ECO:0000313" key="2">
    <source>
        <dbReference type="EMBL" id="GBO18331.1"/>
    </source>
</evidence>
<dbReference type="AlphaFoldDB" id="A0A4Y2V1D3"/>
<keyword evidence="3" id="KW-1185">Reference proteome</keyword>
<dbReference type="Gene3D" id="3.30.70.270">
    <property type="match status" value="1"/>
</dbReference>
<dbReference type="EMBL" id="BGPR01041963">
    <property type="protein sequence ID" value="GBO18326.1"/>
    <property type="molecule type" value="Genomic_DNA"/>
</dbReference>
<dbReference type="PANTHER" id="PTHR24559:SF444">
    <property type="entry name" value="REVERSE TRANSCRIPTASE DOMAIN-CONTAINING PROTEIN"/>
    <property type="match status" value="1"/>
</dbReference>